<accession>A0A0C3S5M0</accession>
<evidence type="ECO:0000313" key="3">
    <source>
        <dbReference type="Proteomes" id="UP000053257"/>
    </source>
</evidence>
<name>A0A0C3S5M0_PHLG1</name>
<dbReference type="GO" id="GO:0001716">
    <property type="term" value="F:L-amino-acid oxidase activity"/>
    <property type="evidence" value="ECO:0007669"/>
    <property type="project" value="TreeGrafter"/>
</dbReference>
<dbReference type="EMBL" id="KN840607">
    <property type="protein sequence ID" value="KIP03625.1"/>
    <property type="molecule type" value="Genomic_DNA"/>
</dbReference>
<dbReference type="HOGENOM" id="CLU_004498_8_1_1"/>
<dbReference type="Pfam" id="PF01593">
    <property type="entry name" value="Amino_oxidase"/>
    <property type="match status" value="1"/>
</dbReference>
<dbReference type="SUPFAM" id="SSF54373">
    <property type="entry name" value="FAD-linked reductases, C-terminal domain"/>
    <property type="match status" value="1"/>
</dbReference>
<sequence length="646" mass="73310">MTTNLDYTSTTTDPVNRYARKIIESHHIQLGVGVPGETERIPILPGVSQQTIGGQPREPLIPLPRDREVVGIIGGGIGGLYAAKLLQEAGVPYEILEATDHVGGRLYTHHFDTPNKYDYYDVGAMRFPDTPIMKPVFDLFKELQRAGELKLLDYYFNDLKGTSTACYDDITVTRTTVQQQQDPWQISKWKALTTYAVKPFWDKLVEDVKSGSDEGWRLMMKYDKYSMRAYISGNRSDNTSFLDPERRFPYSVPVVQKCETFDMSTGGFDRALTEVVLDYLDFSWDGQTDIRWYCVDGGSTRLAEALDRYMSKRRGYSPPRLNSLVTRMEHIWDWRYPVTLADGSTKTYSHVITTTTLPCLRVMNLDDAWLDWEQKDALRSLKYGPAVKVGVRFKYAWWEDESVMKKYATIPLGPIIGGQSYTDKMARTVVYPSYPNPPNPRSPVLIVSYARALDALALSAMCDPKSSAELQRRLLEDLVSIHSFNAEGAMFLADQWLEAYPYSWSQDPRTMGAFGFFGPAQFQYLYQALTRPAAWGRLHFAGEGMSVRHGWVVGALESSYRAVQEVLFGSWYDKFLTLRDKYHGVHDEFDHYEMMGQVSVTLEGKFPQTRPDPVDADAAAAFKGLSLSDLSNYMPVADVVALPPYV</sequence>
<dbReference type="OrthoDB" id="7777654at2759"/>
<dbReference type="InterPro" id="IPR036188">
    <property type="entry name" value="FAD/NAD-bd_sf"/>
</dbReference>
<feature type="domain" description="Amine oxidase" evidence="1">
    <location>
        <begin position="77"/>
        <end position="567"/>
    </location>
</feature>
<keyword evidence="3" id="KW-1185">Reference proteome</keyword>
<dbReference type="Gene3D" id="1.10.405.10">
    <property type="entry name" value="Guanine Nucleotide Dissociation Inhibitor, domain 1"/>
    <property type="match status" value="1"/>
</dbReference>
<dbReference type="Gene3D" id="3.50.50.60">
    <property type="entry name" value="FAD/NAD(P)-binding domain"/>
    <property type="match status" value="1"/>
</dbReference>
<evidence type="ECO:0000313" key="2">
    <source>
        <dbReference type="EMBL" id="KIP03625.1"/>
    </source>
</evidence>
<protein>
    <recommendedName>
        <fullName evidence="1">Amine oxidase domain-containing protein</fullName>
    </recommendedName>
</protein>
<dbReference type="Gene3D" id="3.90.660.10">
    <property type="match status" value="2"/>
</dbReference>
<dbReference type="Gene3D" id="1.10.10.1620">
    <property type="match status" value="1"/>
</dbReference>
<dbReference type="PANTHER" id="PTHR10742:SF342">
    <property type="entry name" value="AMINE OXIDASE"/>
    <property type="match status" value="1"/>
</dbReference>
<dbReference type="GO" id="GO:0009063">
    <property type="term" value="P:amino acid catabolic process"/>
    <property type="evidence" value="ECO:0007669"/>
    <property type="project" value="TreeGrafter"/>
</dbReference>
<evidence type="ECO:0000259" key="1">
    <source>
        <dbReference type="Pfam" id="PF01593"/>
    </source>
</evidence>
<dbReference type="AlphaFoldDB" id="A0A0C3S5M0"/>
<dbReference type="STRING" id="745531.A0A0C3S5M0"/>
<reference evidence="2 3" key="1">
    <citation type="journal article" date="2014" name="PLoS Genet.">
        <title>Analysis of the Phlebiopsis gigantea genome, transcriptome and secretome provides insight into its pioneer colonization strategies of wood.</title>
        <authorList>
            <person name="Hori C."/>
            <person name="Ishida T."/>
            <person name="Igarashi K."/>
            <person name="Samejima M."/>
            <person name="Suzuki H."/>
            <person name="Master E."/>
            <person name="Ferreira P."/>
            <person name="Ruiz-Duenas F.J."/>
            <person name="Held B."/>
            <person name="Canessa P."/>
            <person name="Larrondo L.F."/>
            <person name="Schmoll M."/>
            <person name="Druzhinina I.S."/>
            <person name="Kubicek C.P."/>
            <person name="Gaskell J.A."/>
            <person name="Kersten P."/>
            <person name="St John F."/>
            <person name="Glasner J."/>
            <person name="Sabat G."/>
            <person name="Splinter BonDurant S."/>
            <person name="Syed K."/>
            <person name="Yadav J."/>
            <person name="Mgbeahuruike A.C."/>
            <person name="Kovalchuk A."/>
            <person name="Asiegbu F.O."/>
            <person name="Lackner G."/>
            <person name="Hoffmeister D."/>
            <person name="Rencoret J."/>
            <person name="Gutierrez A."/>
            <person name="Sun H."/>
            <person name="Lindquist E."/>
            <person name="Barry K."/>
            <person name="Riley R."/>
            <person name="Grigoriev I.V."/>
            <person name="Henrissat B."/>
            <person name="Kues U."/>
            <person name="Berka R.M."/>
            <person name="Martinez A.T."/>
            <person name="Covert S.F."/>
            <person name="Blanchette R.A."/>
            <person name="Cullen D."/>
        </authorList>
    </citation>
    <scope>NUCLEOTIDE SEQUENCE [LARGE SCALE GENOMIC DNA]</scope>
    <source>
        <strain evidence="2 3">11061_1 CR5-6</strain>
    </source>
</reference>
<dbReference type="PANTHER" id="PTHR10742">
    <property type="entry name" value="FLAVIN MONOAMINE OXIDASE"/>
    <property type="match status" value="1"/>
</dbReference>
<proteinExistence type="predicted"/>
<organism evidence="2 3">
    <name type="scientific">Phlebiopsis gigantea (strain 11061_1 CR5-6)</name>
    <name type="common">White-rot fungus</name>
    <name type="synonym">Peniophora gigantea</name>
    <dbReference type="NCBI Taxonomy" id="745531"/>
    <lineage>
        <taxon>Eukaryota</taxon>
        <taxon>Fungi</taxon>
        <taxon>Dikarya</taxon>
        <taxon>Basidiomycota</taxon>
        <taxon>Agaricomycotina</taxon>
        <taxon>Agaricomycetes</taxon>
        <taxon>Polyporales</taxon>
        <taxon>Phanerochaetaceae</taxon>
        <taxon>Phlebiopsis</taxon>
    </lineage>
</organism>
<gene>
    <name evidence="2" type="ORF">PHLGIDRAFT_77283</name>
</gene>
<dbReference type="SUPFAM" id="SSF51905">
    <property type="entry name" value="FAD/NAD(P)-binding domain"/>
    <property type="match status" value="1"/>
</dbReference>
<dbReference type="Proteomes" id="UP000053257">
    <property type="component" value="Unassembled WGS sequence"/>
</dbReference>
<dbReference type="InterPro" id="IPR050281">
    <property type="entry name" value="Flavin_monoamine_oxidase"/>
</dbReference>
<dbReference type="InterPro" id="IPR002937">
    <property type="entry name" value="Amino_oxidase"/>
</dbReference>